<dbReference type="InterPro" id="IPR023347">
    <property type="entry name" value="Lysozyme_dom_sf"/>
</dbReference>
<proteinExistence type="inferred from homology"/>
<sequence length="179" mass="19375">MTKLAQVAATPSVNAGMKMSPEVRVRMRRLERDVFKYYDDMGTGKGNCTWGPDILAHRGPCSKEELARPVSAAAVEAEFARRVVGAEGGVIRMVRVQKLPQDQFDALVSLTYNAGVHGSRNVYTLVDTGRLAEAARQIRTMTSARVNGRSVVARGLIARRAEESAPFDAAAKSAAIAKQ</sequence>
<dbReference type="Proteomes" id="UP000540787">
    <property type="component" value="Unassembled WGS sequence"/>
</dbReference>
<dbReference type="Gene3D" id="1.10.530.40">
    <property type="match status" value="1"/>
</dbReference>
<dbReference type="GO" id="GO:0003796">
    <property type="term" value="F:lysozyme activity"/>
    <property type="evidence" value="ECO:0007669"/>
    <property type="project" value="UniProtKB-EC"/>
</dbReference>
<keyword evidence="1 3" id="KW-0929">Antimicrobial</keyword>
<dbReference type="GO" id="GO:0031640">
    <property type="term" value="P:killing of cells of another organism"/>
    <property type="evidence" value="ECO:0007669"/>
    <property type="project" value="UniProtKB-KW"/>
</dbReference>
<protein>
    <recommendedName>
        <fullName evidence="3">Lysozyme</fullName>
        <ecNumber evidence="3">3.2.1.17</ecNumber>
    </recommendedName>
</protein>
<dbReference type="InterPro" id="IPR002196">
    <property type="entry name" value="Glyco_hydro_24"/>
</dbReference>
<comment type="caution">
    <text evidence="4">The sequence shown here is derived from an EMBL/GenBank/DDBJ whole genome shotgun (WGS) entry which is preliminary data.</text>
</comment>
<evidence type="ECO:0000313" key="4">
    <source>
        <dbReference type="EMBL" id="MBB6132038.1"/>
    </source>
</evidence>
<dbReference type="GO" id="GO:0009253">
    <property type="term" value="P:peptidoglycan catabolic process"/>
    <property type="evidence" value="ECO:0007669"/>
    <property type="project" value="InterPro"/>
</dbReference>
<keyword evidence="3" id="KW-0326">Glycosidase</keyword>
<dbReference type="AlphaFoldDB" id="A0A7W9U5L3"/>
<organism evidence="4 5">
    <name type="scientific">Massilia aurea</name>
    <dbReference type="NCBI Taxonomy" id="373040"/>
    <lineage>
        <taxon>Bacteria</taxon>
        <taxon>Pseudomonadati</taxon>
        <taxon>Pseudomonadota</taxon>
        <taxon>Betaproteobacteria</taxon>
        <taxon>Burkholderiales</taxon>
        <taxon>Oxalobacteraceae</taxon>
        <taxon>Telluria group</taxon>
        <taxon>Massilia</taxon>
    </lineage>
</organism>
<comment type="similarity">
    <text evidence="3">Belongs to the glycosyl hydrolase 24 family.</text>
</comment>
<dbReference type="SUPFAM" id="SSF53955">
    <property type="entry name" value="Lysozyme-like"/>
    <property type="match status" value="1"/>
</dbReference>
<evidence type="ECO:0000313" key="5">
    <source>
        <dbReference type="Proteomes" id="UP000540787"/>
    </source>
</evidence>
<evidence type="ECO:0000256" key="2">
    <source>
        <dbReference type="ARBA" id="ARBA00022638"/>
    </source>
</evidence>
<keyword evidence="2 3" id="KW-0081">Bacteriolytic enzyme</keyword>
<dbReference type="InterPro" id="IPR023346">
    <property type="entry name" value="Lysozyme-like_dom_sf"/>
</dbReference>
<dbReference type="GO" id="GO:0016998">
    <property type="term" value="P:cell wall macromolecule catabolic process"/>
    <property type="evidence" value="ECO:0007669"/>
    <property type="project" value="InterPro"/>
</dbReference>
<dbReference type="Pfam" id="PF00959">
    <property type="entry name" value="Phage_lysozyme"/>
    <property type="match status" value="1"/>
</dbReference>
<reference evidence="4 5" key="1">
    <citation type="submission" date="2020-08" db="EMBL/GenBank/DDBJ databases">
        <title>The Agave Microbiome: Exploring the role of microbial communities in plant adaptations to desert environments.</title>
        <authorList>
            <person name="Partida-Martinez L.P."/>
        </authorList>
    </citation>
    <scope>NUCLEOTIDE SEQUENCE [LARGE SCALE GENOMIC DNA]</scope>
    <source>
        <strain evidence="4 5">AT3.2</strain>
    </source>
</reference>
<dbReference type="EC" id="3.2.1.17" evidence="3"/>
<dbReference type="EMBL" id="JACHBX010000001">
    <property type="protein sequence ID" value="MBB6132038.1"/>
    <property type="molecule type" value="Genomic_DNA"/>
</dbReference>
<evidence type="ECO:0000256" key="3">
    <source>
        <dbReference type="RuleBase" id="RU003788"/>
    </source>
</evidence>
<comment type="catalytic activity">
    <reaction evidence="3">
        <text>Hydrolysis of (1-&gt;4)-beta-linkages between N-acetylmuramic acid and N-acetyl-D-glucosamine residues in a peptidoglycan and between N-acetyl-D-glucosamine residues in chitodextrins.</text>
        <dbReference type="EC" id="3.2.1.17"/>
    </reaction>
</comment>
<dbReference type="RefSeq" id="WP_183549648.1">
    <property type="nucleotide sequence ID" value="NZ_JACHBX010000001.1"/>
</dbReference>
<keyword evidence="3" id="KW-0378">Hydrolase</keyword>
<gene>
    <name evidence="4" type="ORF">HD842_000149</name>
</gene>
<name>A0A7W9U5L3_9BURK</name>
<dbReference type="GO" id="GO:0042742">
    <property type="term" value="P:defense response to bacterium"/>
    <property type="evidence" value="ECO:0007669"/>
    <property type="project" value="UniProtKB-KW"/>
</dbReference>
<keyword evidence="5" id="KW-1185">Reference proteome</keyword>
<evidence type="ECO:0000256" key="1">
    <source>
        <dbReference type="ARBA" id="ARBA00022529"/>
    </source>
</evidence>
<accession>A0A7W9U5L3</accession>